<comment type="caution">
    <text evidence="1">Lacks conserved residue(s) required for the propagation of feature annotation.</text>
</comment>
<protein>
    <submittedName>
        <fullName evidence="2">PTS glucitol/sorbitol transporter subunit IIA</fullName>
    </submittedName>
</protein>
<evidence type="ECO:0000313" key="2">
    <source>
        <dbReference type="EMBL" id="MFD2617585.1"/>
    </source>
</evidence>
<dbReference type="PANTHER" id="PTHR40398">
    <property type="entry name" value="PTS SYSTEM GLUCITOL/SORBITOL-SPECIFIC EIIA COMPONENT"/>
    <property type="match status" value="1"/>
</dbReference>
<dbReference type="SUPFAM" id="SSF141530">
    <property type="entry name" value="PTSIIA/GutA-like"/>
    <property type="match status" value="1"/>
</dbReference>
<dbReference type="InterPro" id="IPR004716">
    <property type="entry name" value="PTS_IIA_glucitol/sorbitol-sp"/>
</dbReference>
<accession>A0ABW5PRR3</accession>
<dbReference type="Pfam" id="PF03829">
    <property type="entry name" value="PTSIIA_gutA"/>
    <property type="match status" value="1"/>
</dbReference>
<proteinExistence type="predicted"/>
<gene>
    <name evidence="2" type="ORF">ACFSTF_09750</name>
</gene>
<evidence type="ECO:0000313" key="3">
    <source>
        <dbReference type="Proteomes" id="UP001597458"/>
    </source>
</evidence>
<evidence type="ECO:0000256" key="1">
    <source>
        <dbReference type="PROSITE-ProRule" id="PRU00420"/>
    </source>
</evidence>
<dbReference type="Gene3D" id="2.40.33.40">
    <property type="entry name" value="Phosphotransferase system, glucitol/sorbitol-specific IIA component"/>
    <property type="match status" value="1"/>
</dbReference>
<name>A0ABW5PRR3_9BACI</name>
<dbReference type="InterPro" id="IPR036665">
    <property type="entry name" value="PTS_IIA_glucitol/sorbitol_sf"/>
</dbReference>
<dbReference type="PANTHER" id="PTHR40398:SF1">
    <property type="entry name" value="PTS SYSTEM GLUCITOL_SORBITOL-SPECIFIC EIIA COMPONENT"/>
    <property type="match status" value="1"/>
</dbReference>
<reference evidence="3" key="1">
    <citation type="journal article" date="2019" name="Int. J. Syst. Evol. Microbiol.">
        <title>The Global Catalogue of Microorganisms (GCM) 10K type strain sequencing project: providing services to taxonomists for standard genome sequencing and annotation.</title>
        <authorList>
            <consortium name="The Broad Institute Genomics Platform"/>
            <consortium name="The Broad Institute Genome Sequencing Center for Infectious Disease"/>
            <person name="Wu L."/>
            <person name="Ma J."/>
        </authorList>
    </citation>
    <scope>NUCLEOTIDE SEQUENCE [LARGE SCALE GENOMIC DNA]</scope>
    <source>
        <strain evidence="3">TISTR 2241</strain>
    </source>
</reference>
<dbReference type="Proteomes" id="UP001597458">
    <property type="component" value="Unassembled WGS sequence"/>
</dbReference>
<dbReference type="EMBL" id="JBHUMR010000013">
    <property type="protein sequence ID" value="MFD2617585.1"/>
    <property type="molecule type" value="Genomic_DNA"/>
</dbReference>
<dbReference type="RefSeq" id="WP_141190502.1">
    <property type="nucleotide sequence ID" value="NZ_JBHUMR010000013.1"/>
</dbReference>
<comment type="caution">
    <text evidence="2">The sequence shown here is derived from an EMBL/GenBank/DDBJ whole genome shotgun (WGS) entry which is preliminary data.</text>
</comment>
<sequence length="119" mass="13268">MSTIYENKIQSIGEMAKEFFSEKMLILFGNEAPDGLKDYCFGIDVKPLNGDIKVGNKVFFNNQSYDITAVGNLVQKNLVELGHITMKFDGSESPELAGTLYLENKEVPDIDLGTKIEIK</sequence>
<keyword evidence="3" id="KW-1185">Reference proteome</keyword>
<dbReference type="PROSITE" id="PS51097">
    <property type="entry name" value="PTS_EIIA_TYPE_5"/>
    <property type="match status" value="1"/>
</dbReference>
<organism evidence="2 3">
    <name type="scientific">Terrilactibacillus laevilacticus</name>
    <dbReference type="NCBI Taxonomy" id="1380157"/>
    <lineage>
        <taxon>Bacteria</taxon>
        <taxon>Bacillati</taxon>
        <taxon>Bacillota</taxon>
        <taxon>Bacilli</taxon>
        <taxon>Bacillales</taxon>
        <taxon>Bacillaceae</taxon>
        <taxon>Terrilactibacillus</taxon>
    </lineage>
</organism>